<proteinExistence type="predicted"/>
<organism evidence="1 2">
    <name type="scientific">Candidatus Methylumidiphilus alinenensis</name>
    <dbReference type="NCBI Taxonomy" id="2202197"/>
    <lineage>
        <taxon>Bacteria</taxon>
        <taxon>Pseudomonadati</taxon>
        <taxon>Pseudomonadota</taxon>
        <taxon>Gammaproteobacteria</taxon>
        <taxon>Methylococcales</taxon>
        <taxon>Candidatus Methylumidiphilus</taxon>
    </lineage>
</organism>
<evidence type="ECO:0000313" key="2">
    <source>
        <dbReference type="Proteomes" id="UP000249396"/>
    </source>
</evidence>
<name>A0A2W4QME2_9GAMM</name>
<comment type="caution">
    <text evidence="1">The sequence shown here is derived from an EMBL/GenBank/DDBJ whole genome shotgun (WGS) entry which is preliminary data.</text>
</comment>
<gene>
    <name evidence="1" type="ORF">DM484_23140</name>
</gene>
<protein>
    <submittedName>
        <fullName evidence="1">Uncharacterized protein</fullName>
    </submittedName>
</protein>
<dbReference type="Proteomes" id="UP000249396">
    <property type="component" value="Unassembled WGS sequence"/>
</dbReference>
<reference evidence="1 2" key="1">
    <citation type="journal article" date="2018" name="Aquat. Microb. Ecol.">
        <title>Gammaproteobacterial methanotrophs dominate.</title>
        <authorList>
            <person name="Rissanen A.J."/>
            <person name="Saarenheimo J."/>
            <person name="Tiirola M."/>
            <person name="Peura S."/>
            <person name="Aalto S.L."/>
            <person name="Karvinen A."/>
            <person name="Nykanen H."/>
        </authorList>
    </citation>
    <scope>NUCLEOTIDE SEQUENCE [LARGE SCALE GENOMIC DNA]</scope>
    <source>
        <strain evidence="1">AMbin10</strain>
    </source>
</reference>
<dbReference type="AlphaFoldDB" id="A0A2W4QME2"/>
<sequence>MSDHDFYTLSGGGKGFPLLKCKSCGEMPPLKSNAGLAEELARIACYLEPTPVPSCPNSLCGNHGAPLGTKHAYQSYGKNRGGSKRYRCRECLATFSIPTPARYQHDTHHNQAVFKMLVNKVPFARIVSMLGISWEVFYHRLDFIHRQCLAFAADRERKLKGLPIRRLYLATDRQDYVVNWAGRRDKWNIVLSAVASADNSSGYVFGAQSNFDPSSDRDAVEADAGRIGDHLSPSPLRKYARFWLERDYLASANKMSGKEGRIGTTLDSAISATYATAGERLDVEVFDEKTANQKLPDYGLQVHAEYTLVAHFYFLRKMLGNVEGWRFFLDQESGIRSACLSAFQPEIAARTAEAFYVRITKDLTVDRKRELTARSREVFKGIKLQNPSLSDAGVRLLMLKGEIANIRQFGQWKDRWVRHPLPTMSEPEKAVCWLTEHDQFDENHVAWLYNKASLHAVDAFFQKVRRRVSLLERPLHSSANAGRVWNGYAPYNPATVQKLLDIFRVVHNFIDKRQTKQGGIKMVTTPATRLGLAQVPLTYSDVIYFSAL</sequence>
<evidence type="ECO:0000313" key="1">
    <source>
        <dbReference type="EMBL" id="PZN73192.1"/>
    </source>
</evidence>
<accession>A0A2W4QME2</accession>
<dbReference type="EMBL" id="QJPH01000464">
    <property type="protein sequence ID" value="PZN73192.1"/>
    <property type="molecule type" value="Genomic_DNA"/>
</dbReference>